<dbReference type="InterPro" id="IPR003593">
    <property type="entry name" value="AAA+_ATPase"/>
</dbReference>
<dbReference type="SMART" id="SM00382">
    <property type="entry name" value="AAA"/>
    <property type="match status" value="1"/>
</dbReference>
<evidence type="ECO:0000256" key="6">
    <source>
        <dbReference type="ARBA" id="ARBA00022801"/>
    </source>
</evidence>
<evidence type="ECO:0000256" key="4">
    <source>
        <dbReference type="ARBA" id="ARBA00022692"/>
    </source>
</evidence>
<gene>
    <name evidence="16" type="ORF">HNR67_004961</name>
</gene>
<keyword evidence="4 12" id="KW-0812">Transmembrane</keyword>
<evidence type="ECO:0000256" key="8">
    <source>
        <dbReference type="ARBA" id="ARBA00022840"/>
    </source>
</evidence>
<dbReference type="Gene3D" id="3.40.50.300">
    <property type="entry name" value="P-loop containing nucleotide triphosphate hydrolases"/>
    <property type="match status" value="1"/>
</dbReference>
<dbReference type="Pfam" id="PF00664">
    <property type="entry name" value="ABC_membrane"/>
    <property type="match status" value="1"/>
</dbReference>
<feature type="transmembrane region" description="Helical" evidence="12">
    <location>
        <begin position="202"/>
        <end position="227"/>
    </location>
</feature>
<keyword evidence="10 12" id="KW-0472">Membrane</keyword>
<evidence type="ECO:0000256" key="9">
    <source>
        <dbReference type="ARBA" id="ARBA00022989"/>
    </source>
</evidence>
<feature type="domain" description="ABC transmembrane type-1" evidence="14">
    <location>
        <begin position="163"/>
        <end position="444"/>
    </location>
</feature>
<dbReference type="RefSeq" id="WP_185004662.1">
    <property type="nucleotide sequence ID" value="NZ_BAAAUI010000052.1"/>
</dbReference>
<keyword evidence="7" id="KW-0788">Thiol protease</keyword>
<dbReference type="GO" id="GO:0005524">
    <property type="term" value="F:ATP binding"/>
    <property type="evidence" value="ECO:0007669"/>
    <property type="project" value="UniProtKB-KW"/>
</dbReference>
<dbReference type="InterPro" id="IPR036640">
    <property type="entry name" value="ABC1_TM_sf"/>
</dbReference>
<dbReference type="InterPro" id="IPR027417">
    <property type="entry name" value="P-loop_NTPase"/>
</dbReference>
<dbReference type="PROSITE" id="PS50893">
    <property type="entry name" value="ABC_TRANSPORTER_2"/>
    <property type="match status" value="1"/>
</dbReference>
<evidence type="ECO:0000259" key="13">
    <source>
        <dbReference type="PROSITE" id="PS50893"/>
    </source>
</evidence>
<dbReference type="PROSITE" id="PS50990">
    <property type="entry name" value="PEPTIDASE_C39"/>
    <property type="match status" value="1"/>
</dbReference>
<dbReference type="Gene3D" id="1.20.1560.10">
    <property type="entry name" value="ABC transporter type 1, transmembrane domain"/>
    <property type="match status" value="1"/>
</dbReference>
<feature type="transmembrane region" description="Helical" evidence="12">
    <location>
        <begin position="301"/>
        <end position="320"/>
    </location>
</feature>
<feature type="transmembrane region" description="Helical" evidence="12">
    <location>
        <begin position="160"/>
        <end position="182"/>
    </location>
</feature>
<evidence type="ECO:0000256" key="5">
    <source>
        <dbReference type="ARBA" id="ARBA00022741"/>
    </source>
</evidence>
<comment type="caution">
    <text evidence="16">The sequence shown here is derived from an EMBL/GenBank/DDBJ whole genome shotgun (WGS) entry which is preliminary data.</text>
</comment>
<dbReference type="InterPro" id="IPR039421">
    <property type="entry name" value="Type_1_exporter"/>
</dbReference>
<comment type="subcellular location">
    <subcellularLocation>
        <location evidence="1">Cell membrane</location>
        <topology evidence="1">Multi-pass membrane protein</topology>
    </subcellularLocation>
</comment>
<evidence type="ECO:0000256" key="10">
    <source>
        <dbReference type="ARBA" id="ARBA00023136"/>
    </source>
</evidence>
<evidence type="ECO:0000259" key="14">
    <source>
        <dbReference type="PROSITE" id="PS50929"/>
    </source>
</evidence>
<evidence type="ECO:0000256" key="3">
    <source>
        <dbReference type="ARBA" id="ARBA00022475"/>
    </source>
</evidence>
<dbReference type="SUPFAM" id="SSF90123">
    <property type="entry name" value="ABC transporter transmembrane region"/>
    <property type="match status" value="1"/>
</dbReference>
<dbReference type="GO" id="GO:0016887">
    <property type="term" value="F:ATP hydrolysis activity"/>
    <property type="evidence" value="ECO:0007669"/>
    <property type="project" value="InterPro"/>
</dbReference>
<dbReference type="InterPro" id="IPR003439">
    <property type="entry name" value="ABC_transporter-like_ATP-bd"/>
</dbReference>
<dbReference type="Pfam" id="PF03412">
    <property type="entry name" value="Peptidase_C39"/>
    <property type="match status" value="1"/>
</dbReference>
<keyword evidence="2" id="KW-0813">Transport</keyword>
<dbReference type="EMBL" id="JACHMH010000001">
    <property type="protein sequence ID" value="MBB4678843.1"/>
    <property type="molecule type" value="Genomic_DNA"/>
</dbReference>
<name>A0A7W7CFJ9_9PSEU</name>
<feature type="transmembrane region" description="Helical" evidence="12">
    <location>
        <begin position="272"/>
        <end position="295"/>
    </location>
</feature>
<evidence type="ECO:0000313" key="17">
    <source>
        <dbReference type="Proteomes" id="UP000533598"/>
    </source>
</evidence>
<dbReference type="AlphaFoldDB" id="A0A7W7CFJ9"/>
<sequence length="713" mass="77607">MRTRRIRVELQNTNAECGLVCLAMILSSHGCEISSQELRDRLGTGRDGTSALELLRVAREWGLRAEARRVEPADLSTMDTPLILHWNFSHFVVLERFAADRITIVDPASGRRVVSAEEFDRSFTGVALVLTPTPAMPRRKRQTLRALIAFVRTVFPRARAVVALVVLCSVLLVLLGLLPALLTRYLVDELVPGGQPGALTALGLGLIAFVAGQAMTGYARAELLVYLQTRTSRNLSTRFLRRLLDLPYSYFQLRTGGDLLSRFGSSEVIRDLVTAQFLAVLLDGALVLLYLGVLFAGSVPFALVVAGTGVLNLVVLWVFARRAHELTEVQLNRMASTQSYLLETVVGVETIKASGAEDRAYQRWSRMFDRQLRVSMDRQSLDNHLELWLTVLRVGMPLGLLWFGAYLVLGGQLGLGELLAMNTLAGSVFAPLTSLAMTGKSFQTVGVHLGRIQDVLREEPEQPDRDRVISPRISGEIELHQVSFGYGPEAEPAVREVSVHCPAGAKIAIVGRTGSGKSTLARLLLGLHRPSSGTVSFDGIPMGLLDLTALRGQCGVVMQTPHVYSGSILDNLTLKAPDATFDEVVRAATVAEVHEDLMRMPLNYHTVLSEGGAGLSGGQLQRLAIARAVLGEPRILLFDEATSHLDAATEAAVQRNLDELGCTRIVIAHRLSTVRNADLIIVMGEGAITELGSHEELLRSGGPYSTLVESQLI</sequence>
<evidence type="ECO:0000256" key="2">
    <source>
        <dbReference type="ARBA" id="ARBA00022448"/>
    </source>
</evidence>
<keyword evidence="7" id="KW-0645">Protease</keyword>
<dbReference type="GO" id="GO:0008234">
    <property type="term" value="F:cysteine-type peptidase activity"/>
    <property type="evidence" value="ECO:0007669"/>
    <property type="project" value="UniProtKB-KW"/>
</dbReference>
<dbReference type="GO" id="GO:0015421">
    <property type="term" value="F:ABC-type oligopeptide transporter activity"/>
    <property type="evidence" value="ECO:0007669"/>
    <property type="project" value="TreeGrafter"/>
</dbReference>
<keyword evidence="6" id="KW-0378">Hydrolase</keyword>
<feature type="domain" description="Peptidase C39" evidence="15">
    <location>
        <begin position="11"/>
        <end position="130"/>
    </location>
</feature>
<keyword evidence="8" id="KW-0067">ATP-binding</keyword>
<keyword evidence="3" id="KW-1003">Cell membrane</keyword>
<evidence type="ECO:0000256" key="1">
    <source>
        <dbReference type="ARBA" id="ARBA00004651"/>
    </source>
</evidence>
<protein>
    <submittedName>
        <fullName evidence="16">ABC-type bacteriocin/lantibiotic exporter with double-glycine peptidase domain</fullName>
    </submittedName>
</protein>
<dbReference type="InterPro" id="IPR011527">
    <property type="entry name" value="ABC1_TM_dom"/>
</dbReference>
<keyword evidence="9 12" id="KW-1133">Transmembrane helix</keyword>
<dbReference type="InterPro" id="IPR005074">
    <property type="entry name" value="Peptidase_C39"/>
</dbReference>
<evidence type="ECO:0000313" key="16">
    <source>
        <dbReference type="EMBL" id="MBB4678843.1"/>
    </source>
</evidence>
<dbReference type="InterPro" id="IPR017871">
    <property type="entry name" value="ABC_transporter-like_CS"/>
</dbReference>
<comment type="similarity">
    <text evidence="11">Belongs to the ABC transporter superfamily. Lipid exporter (TC 3.A.1.106) family.</text>
</comment>
<evidence type="ECO:0000256" key="12">
    <source>
        <dbReference type="SAM" id="Phobius"/>
    </source>
</evidence>
<accession>A0A7W7CFJ9</accession>
<feature type="domain" description="ABC transporter" evidence="13">
    <location>
        <begin position="477"/>
        <end position="710"/>
    </location>
</feature>
<keyword evidence="17" id="KW-1185">Reference proteome</keyword>
<dbReference type="PROSITE" id="PS50929">
    <property type="entry name" value="ABC_TM1F"/>
    <property type="match status" value="1"/>
</dbReference>
<dbReference type="FunFam" id="3.40.50.300:FF:000299">
    <property type="entry name" value="ABC transporter ATP-binding protein/permease"/>
    <property type="match status" value="1"/>
</dbReference>
<organism evidence="16 17">
    <name type="scientific">Crossiella cryophila</name>
    <dbReference type="NCBI Taxonomy" id="43355"/>
    <lineage>
        <taxon>Bacteria</taxon>
        <taxon>Bacillati</taxon>
        <taxon>Actinomycetota</taxon>
        <taxon>Actinomycetes</taxon>
        <taxon>Pseudonocardiales</taxon>
        <taxon>Pseudonocardiaceae</taxon>
        <taxon>Crossiella</taxon>
    </lineage>
</organism>
<dbReference type="SUPFAM" id="SSF52540">
    <property type="entry name" value="P-loop containing nucleoside triphosphate hydrolases"/>
    <property type="match status" value="1"/>
</dbReference>
<evidence type="ECO:0000259" key="15">
    <source>
        <dbReference type="PROSITE" id="PS50990"/>
    </source>
</evidence>
<reference evidence="16 17" key="1">
    <citation type="submission" date="2020-08" db="EMBL/GenBank/DDBJ databases">
        <title>Sequencing the genomes of 1000 actinobacteria strains.</title>
        <authorList>
            <person name="Klenk H.-P."/>
        </authorList>
    </citation>
    <scope>NUCLEOTIDE SEQUENCE [LARGE SCALE GENOMIC DNA]</scope>
    <source>
        <strain evidence="16 17">DSM 44230</strain>
    </source>
</reference>
<dbReference type="GO" id="GO:0005886">
    <property type="term" value="C:plasma membrane"/>
    <property type="evidence" value="ECO:0007669"/>
    <property type="project" value="UniProtKB-SubCell"/>
</dbReference>
<evidence type="ECO:0000256" key="11">
    <source>
        <dbReference type="ARBA" id="ARBA00061644"/>
    </source>
</evidence>
<feature type="transmembrane region" description="Helical" evidence="12">
    <location>
        <begin position="387"/>
        <end position="409"/>
    </location>
</feature>
<dbReference type="Proteomes" id="UP000533598">
    <property type="component" value="Unassembled WGS sequence"/>
</dbReference>
<dbReference type="Pfam" id="PF00005">
    <property type="entry name" value="ABC_tran"/>
    <property type="match status" value="1"/>
</dbReference>
<proteinExistence type="inferred from homology"/>
<evidence type="ECO:0000256" key="7">
    <source>
        <dbReference type="ARBA" id="ARBA00022807"/>
    </source>
</evidence>
<keyword evidence="5" id="KW-0547">Nucleotide-binding</keyword>
<dbReference type="PROSITE" id="PS00211">
    <property type="entry name" value="ABC_TRANSPORTER_1"/>
    <property type="match status" value="1"/>
</dbReference>
<dbReference type="PANTHER" id="PTHR43394:SF1">
    <property type="entry name" value="ATP-BINDING CASSETTE SUB-FAMILY B MEMBER 10, MITOCHONDRIAL"/>
    <property type="match status" value="1"/>
</dbReference>
<dbReference type="Gene3D" id="3.90.70.10">
    <property type="entry name" value="Cysteine proteinases"/>
    <property type="match status" value="1"/>
</dbReference>
<dbReference type="GO" id="GO:0006508">
    <property type="term" value="P:proteolysis"/>
    <property type="evidence" value="ECO:0007669"/>
    <property type="project" value="InterPro"/>
</dbReference>
<dbReference type="PANTHER" id="PTHR43394">
    <property type="entry name" value="ATP-DEPENDENT PERMEASE MDL1, MITOCHONDRIAL"/>
    <property type="match status" value="1"/>
</dbReference>